<comment type="caution">
    <text evidence="3">The sequence shown here is derived from an EMBL/GenBank/DDBJ whole genome shotgun (WGS) entry which is preliminary data.</text>
</comment>
<feature type="region of interest" description="Disordered" evidence="1">
    <location>
        <begin position="1"/>
        <end position="20"/>
    </location>
</feature>
<dbReference type="AlphaFoldDB" id="A0A6P2BY11"/>
<dbReference type="InterPro" id="IPR013780">
    <property type="entry name" value="Glyco_hydro_b"/>
</dbReference>
<dbReference type="InterPro" id="IPR017853">
    <property type="entry name" value="GH"/>
</dbReference>
<dbReference type="Gene3D" id="2.60.40.1180">
    <property type="entry name" value="Golgi alpha-mannosidase II"/>
    <property type="match status" value="1"/>
</dbReference>
<keyword evidence="2" id="KW-0472">Membrane</keyword>
<evidence type="ECO:0000313" key="3">
    <source>
        <dbReference type="EMBL" id="TVZ03141.1"/>
    </source>
</evidence>
<keyword evidence="2" id="KW-0812">Transmembrane</keyword>
<evidence type="ECO:0000313" key="4">
    <source>
        <dbReference type="Proteomes" id="UP000460272"/>
    </source>
</evidence>
<feature type="compositionally biased region" description="Basic and acidic residues" evidence="1">
    <location>
        <begin position="8"/>
        <end position="20"/>
    </location>
</feature>
<organism evidence="3 4">
    <name type="scientific">Trebonia kvetii</name>
    <dbReference type="NCBI Taxonomy" id="2480626"/>
    <lineage>
        <taxon>Bacteria</taxon>
        <taxon>Bacillati</taxon>
        <taxon>Actinomycetota</taxon>
        <taxon>Actinomycetes</taxon>
        <taxon>Streptosporangiales</taxon>
        <taxon>Treboniaceae</taxon>
        <taxon>Trebonia</taxon>
    </lineage>
</organism>
<dbReference type="SUPFAM" id="SSF51445">
    <property type="entry name" value="(Trans)glycosidases"/>
    <property type="match status" value="1"/>
</dbReference>
<evidence type="ECO:0000256" key="2">
    <source>
        <dbReference type="SAM" id="Phobius"/>
    </source>
</evidence>
<dbReference type="Proteomes" id="UP000460272">
    <property type="component" value="Unassembled WGS sequence"/>
</dbReference>
<sequence length="496" mass="51656">MHATSQTRRTDAERKLADPARRARRRSRLIGVGLILGTLLLGVILVTTGNVPLESGPANTAAPVPKADISVDFRAVVAIDDPAAIGVDESTYGTPSDIHDPAAQRLLQKLGVGYARLWVTLANPADPSSRITCAAAGCDTGLNVDKWVQMMDAAGEVPVAGIPDTLSPADAAAIVKHFTGFASGGEPITTWIIGNEPESIDENVTTYDTRFNALYDAMKKAAPSIKIGGPATLGFDQPFLEQFLADCGSRADFVDFHFYPGHETAAQLLAGLPVLSQDLGTLRDMIKTAQPGRADAIAIHVGEWNFSADPGTLGDYAFTGFASVLDADILGRIITVGGDSLAWGSKNGPMSLLYGDVLAAGGSKPPAGYTQDKPMPLYEGISMFTGQGLFPRFGTNVVSATSIVPGVDAFASAGPDEIVIVNTNAKKEKLSVRGNAGSPRHAEVWQLHQTGKVPVAPVSKGTIAASASGTFTVTLPPDSVTTLVLVTPASATPAKS</sequence>
<feature type="transmembrane region" description="Helical" evidence="2">
    <location>
        <begin position="29"/>
        <end position="47"/>
    </location>
</feature>
<name>A0A6P2BY11_9ACTN</name>
<gene>
    <name evidence="3" type="ORF">EAS64_22105</name>
</gene>
<keyword evidence="4" id="KW-1185">Reference proteome</keyword>
<evidence type="ECO:0000256" key="1">
    <source>
        <dbReference type="SAM" id="MobiDB-lite"/>
    </source>
</evidence>
<dbReference type="RefSeq" id="WP_145855624.1">
    <property type="nucleotide sequence ID" value="NZ_RPFW01000004.1"/>
</dbReference>
<accession>A0A6P2BY11</accession>
<dbReference type="EMBL" id="RPFW01000004">
    <property type="protein sequence ID" value="TVZ03141.1"/>
    <property type="molecule type" value="Genomic_DNA"/>
</dbReference>
<dbReference type="Gene3D" id="3.20.20.80">
    <property type="entry name" value="Glycosidases"/>
    <property type="match status" value="1"/>
</dbReference>
<dbReference type="OrthoDB" id="2795102at2"/>
<keyword evidence="2" id="KW-1133">Transmembrane helix</keyword>
<proteinExistence type="predicted"/>
<reference evidence="3 4" key="1">
    <citation type="submission" date="2018-11" db="EMBL/GenBank/DDBJ databases">
        <title>Trebonia kvetii gen.nov., sp.nov., a novel acidophilic actinobacterium, and proposal of the new actinobacterial family Treboniaceae fam. nov.</title>
        <authorList>
            <person name="Rapoport D."/>
            <person name="Sagova-Mareckova M."/>
            <person name="Sedlacek I."/>
            <person name="Provaznik J."/>
            <person name="Kralova S."/>
            <person name="Pavlinic D."/>
            <person name="Benes V."/>
            <person name="Kopecky J."/>
        </authorList>
    </citation>
    <scope>NUCLEOTIDE SEQUENCE [LARGE SCALE GENOMIC DNA]</scope>
    <source>
        <strain evidence="3 4">15Tr583</strain>
    </source>
</reference>
<protein>
    <submittedName>
        <fullName evidence="3">Uncharacterized protein</fullName>
    </submittedName>
</protein>